<feature type="region of interest" description="Disordered" evidence="1">
    <location>
        <begin position="1"/>
        <end position="30"/>
    </location>
</feature>
<evidence type="ECO:0000256" key="1">
    <source>
        <dbReference type="SAM" id="MobiDB-lite"/>
    </source>
</evidence>
<dbReference type="AlphaFoldDB" id="A0A8X6NEN1"/>
<keyword evidence="3" id="KW-1185">Reference proteome</keyword>
<protein>
    <submittedName>
        <fullName evidence="2">Uncharacterized protein</fullName>
    </submittedName>
</protein>
<evidence type="ECO:0000313" key="2">
    <source>
        <dbReference type="EMBL" id="GFT09521.1"/>
    </source>
</evidence>
<proteinExistence type="predicted"/>
<reference evidence="2" key="1">
    <citation type="submission" date="2020-08" db="EMBL/GenBank/DDBJ databases">
        <title>Multicomponent nature underlies the extraordinary mechanical properties of spider dragline silk.</title>
        <authorList>
            <person name="Kono N."/>
            <person name="Nakamura H."/>
            <person name="Mori M."/>
            <person name="Yoshida Y."/>
            <person name="Ohtoshi R."/>
            <person name="Malay A.D."/>
            <person name="Moran D.A.P."/>
            <person name="Tomita M."/>
            <person name="Numata K."/>
            <person name="Arakawa K."/>
        </authorList>
    </citation>
    <scope>NUCLEOTIDE SEQUENCE</scope>
</reference>
<organism evidence="2 3">
    <name type="scientific">Nephila pilipes</name>
    <name type="common">Giant wood spider</name>
    <name type="synonym">Nephila maculata</name>
    <dbReference type="NCBI Taxonomy" id="299642"/>
    <lineage>
        <taxon>Eukaryota</taxon>
        <taxon>Metazoa</taxon>
        <taxon>Ecdysozoa</taxon>
        <taxon>Arthropoda</taxon>
        <taxon>Chelicerata</taxon>
        <taxon>Arachnida</taxon>
        <taxon>Araneae</taxon>
        <taxon>Araneomorphae</taxon>
        <taxon>Entelegynae</taxon>
        <taxon>Araneoidea</taxon>
        <taxon>Nephilidae</taxon>
        <taxon>Nephila</taxon>
    </lineage>
</organism>
<dbReference type="Proteomes" id="UP000887013">
    <property type="component" value="Unassembled WGS sequence"/>
</dbReference>
<evidence type="ECO:0000313" key="3">
    <source>
        <dbReference type="Proteomes" id="UP000887013"/>
    </source>
</evidence>
<gene>
    <name evidence="2" type="ORF">NPIL_654271</name>
</gene>
<dbReference type="EMBL" id="BMAW01103519">
    <property type="protein sequence ID" value="GFT09521.1"/>
    <property type="molecule type" value="Genomic_DNA"/>
</dbReference>
<dbReference type="OrthoDB" id="10577795at2759"/>
<accession>A0A8X6NEN1</accession>
<comment type="caution">
    <text evidence="2">The sequence shown here is derived from an EMBL/GenBank/DDBJ whole genome shotgun (WGS) entry which is preliminary data.</text>
</comment>
<name>A0A8X6NEN1_NEPPI</name>
<sequence length="88" mass="9878">MSSLARRKRDQCPRKVGHSNRGVATSRTDQPPVLGSSIFPCLLFQRLIEVRLRSLSNNQAKIVLPCYICQPCTLACNRLTSRSKTGEF</sequence>